<reference evidence="1 2" key="1">
    <citation type="journal article" date="2019" name="Int. J. Syst. Evol. Microbiol.">
        <title>The Global Catalogue of Microorganisms (GCM) 10K type strain sequencing project: providing services to taxonomists for standard genome sequencing and annotation.</title>
        <authorList>
            <consortium name="The Broad Institute Genomics Platform"/>
            <consortium name="The Broad Institute Genome Sequencing Center for Infectious Disease"/>
            <person name="Wu L."/>
            <person name="Ma J."/>
        </authorList>
    </citation>
    <scope>NUCLEOTIDE SEQUENCE [LARGE SCALE GENOMIC DNA]</scope>
    <source>
        <strain evidence="1 2">DT72</strain>
    </source>
</reference>
<evidence type="ECO:0000313" key="2">
    <source>
        <dbReference type="Proteomes" id="UP001596407"/>
    </source>
</evidence>
<keyword evidence="2" id="KW-1185">Reference proteome</keyword>
<evidence type="ECO:0000313" key="1">
    <source>
        <dbReference type="EMBL" id="MFC7079863.1"/>
    </source>
</evidence>
<gene>
    <name evidence="1" type="ORF">ACFQJ6_06690</name>
</gene>
<proteinExistence type="predicted"/>
<protein>
    <submittedName>
        <fullName evidence="1">Uncharacterized protein</fullName>
    </submittedName>
</protein>
<organism evidence="1 2">
    <name type="scientific">Halorussus caseinilyticus</name>
    <dbReference type="NCBI Taxonomy" id="3034025"/>
    <lineage>
        <taxon>Archaea</taxon>
        <taxon>Methanobacteriati</taxon>
        <taxon>Methanobacteriota</taxon>
        <taxon>Stenosarchaea group</taxon>
        <taxon>Halobacteria</taxon>
        <taxon>Halobacteriales</taxon>
        <taxon>Haladaptataceae</taxon>
        <taxon>Halorussus</taxon>
    </lineage>
</organism>
<dbReference type="EMBL" id="JBHSZH010000005">
    <property type="protein sequence ID" value="MFC7079863.1"/>
    <property type="molecule type" value="Genomic_DNA"/>
</dbReference>
<name>A0ABD5WI54_9EURY</name>
<dbReference type="RefSeq" id="WP_382209282.1">
    <property type="nucleotide sequence ID" value="NZ_JBHSZH010000005.1"/>
</dbReference>
<sequence length="235" mass="26882">MLDAPFFIDAAQLDSFYDAVVQPKAERKESLKLEITEQKTSELSSNLDVDVSPLSVFGSLTKVLSPVEATVGGEAKKKRSKSENNTRTIELTPIDTPQRQLIQLVSQYLVNNSDRIFFVDDVAEDRGWFKDEQIEAVPRELVFLDLPSKYEAESYNVPETKLIPMAVEFEDGRIETLYDKLGATRRDDSWKPYVENFTPEESIRAIEEATEGKGKIEWINFRLPLDDERTARVHF</sequence>
<dbReference type="AlphaFoldDB" id="A0ABD5WI54"/>
<accession>A0ABD5WI54</accession>
<comment type="caution">
    <text evidence="1">The sequence shown here is derived from an EMBL/GenBank/DDBJ whole genome shotgun (WGS) entry which is preliminary data.</text>
</comment>
<dbReference type="Proteomes" id="UP001596407">
    <property type="component" value="Unassembled WGS sequence"/>
</dbReference>